<evidence type="ECO:0000256" key="5">
    <source>
        <dbReference type="ARBA" id="ARBA00023136"/>
    </source>
</evidence>
<dbReference type="RefSeq" id="WP_175499535.1">
    <property type="nucleotide sequence ID" value="NZ_BONM01000007.1"/>
</dbReference>
<feature type="transmembrane region" description="Helical" evidence="6">
    <location>
        <begin position="368"/>
        <end position="388"/>
    </location>
</feature>
<feature type="transmembrane region" description="Helical" evidence="6">
    <location>
        <begin position="335"/>
        <end position="362"/>
    </location>
</feature>
<feature type="transmembrane region" description="Helical" evidence="6">
    <location>
        <begin position="138"/>
        <end position="160"/>
    </location>
</feature>
<dbReference type="EMBL" id="FOKA01000011">
    <property type="protein sequence ID" value="SFB24304.1"/>
    <property type="molecule type" value="Genomic_DNA"/>
</dbReference>
<evidence type="ECO:0000256" key="6">
    <source>
        <dbReference type="SAM" id="Phobius"/>
    </source>
</evidence>
<gene>
    <name evidence="8" type="ORF">SAMN05421867_1117</name>
</gene>
<evidence type="ECO:0000313" key="9">
    <source>
        <dbReference type="Proteomes" id="UP000199012"/>
    </source>
</evidence>
<name>A0A1I0ZF68_9CELL</name>
<dbReference type="PANTHER" id="PTHR43124:SF4">
    <property type="entry name" value="SUGAR EFFLUX TRANSPORTER"/>
    <property type="match status" value="1"/>
</dbReference>
<dbReference type="CDD" id="cd17324">
    <property type="entry name" value="MFS_NepI_like"/>
    <property type="match status" value="1"/>
</dbReference>
<dbReference type="InterPro" id="IPR050189">
    <property type="entry name" value="MFS_Efflux_Transporters"/>
</dbReference>
<dbReference type="STRING" id="988821.SAMN05421867_1117"/>
<keyword evidence="3 6" id="KW-0812">Transmembrane</keyword>
<evidence type="ECO:0000313" key="8">
    <source>
        <dbReference type="EMBL" id="SFB24304.1"/>
    </source>
</evidence>
<evidence type="ECO:0000256" key="2">
    <source>
        <dbReference type="ARBA" id="ARBA00022475"/>
    </source>
</evidence>
<keyword evidence="5 6" id="KW-0472">Membrane</keyword>
<reference evidence="8 9" key="1">
    <citation type="submission" date="2016-10" db="EMBL/GenBank/DDBJ databases">
        <authorList>
            <person name="de Groot N.N."/>
        </authorList>
    </citation>
    <scope>NUCLEOTIDE SEQUENCE [LARGE SCALE GENOMIC DNA]</scope>
    <source>
        <strain evidence="8 9">CGMCC 4.6945</strain>
    </source>
</reference>
<feature type="transmembrane region" description="Helical" evidence="6">
    <location>
        <begin position="52"/>
        <end position="71"/>
    </location>
</feature>
<dbReference type="GO" id="GO:0022857">
    <property type="term" value="F:transmembrane transporter activity"/>
    <property type="evidence" value="ECO:0007669"/>
    <property type="project" value="InterPro"/>
</dbReference>
<proteinExistence type="predicted"/>
<dbReference type="SUPFAM" id="SSF103473">
    <property type="entry name" value="MFS general substrate transporter"/>
    <property type="match status" value="1"/>
</dbReference>
<dbReference type="Pfam" id="PF07690">
    <property type="entry name" value="MFS_1"/>
    <property type="match status" value="1"/>
</dbReference>
<sequence length="406" mass="40880">MPAPDPHAPLPTFRLLVLAGAIFASVSSEFLPTGLLPEIADGVGVSESRVGLLVSVFAGTVALTSIPLTLATQRFARKPLLVLTLSVFAVTNVIAALAPSYEVLLVSRVIGGLSHGLFWSVAGPYASFLVPGTQLARAIAITSGGGSLAFILGVPLTAALGHALGWRAAFGVMALIVVVFVVLAVVALPPVEHRRAPVPGAVATPLRRDPSLVGVGIVAVSTLVVATGHNAFYTYIAPWTIQVGGVPSDLLSGVLLALGVAGLVGAVLAGGLGDRWPRLVVTVAVSAATVLLVAFALAGSATGLVVTLLVLYSVAFGVVPPMMHTRNLHAASVRARSLAGSVVTTAFNIGIGLGALVGGLVLDGVGVAAIPLVAAGITAAGLLFVALTDRTRIARVPRELPADAQG</sequence>
<evidence type="ECO:0000259" key="7">
    <source>
        <dbReference type="PROSITE" id="PS50850"/>
    </source>
</evidence>
<feature type="domain" description="Major facilitator superfamily (MFS) profile" evidence="7">
    <location>
        <begin position="13"/>
        <end position="393"/>
    </location>
</feature>
<evidence type="ECO:0000256" key="1">
    <source>
        <dbReference type="ARBA" id="ARBA00004651"/>
    </source>
</evidence>
<dbReference type="GO" id="GO:0005886">
    <property type="term" value="C:plasma membrane"/>
    <property type="evidence" value="ECO:0007669"/>
    <property type="project" value="UniProtKB-SubCell"/>
</dbReference>
<evidence type="ECO:0000256" key="3">
    <source>
        <dbReference type="ARBA" id="ARBA00022692"/>
    </source>
</evidence>
<dbReference type="AlphaFoldDB" id="A0A1I0ZF68"/>
<feature type="transmembrane region" description="Helical" evidence="6">
    <location>
        <begin position="212"/>
        <end position="233"/>
    </location>
</feature>
<feature type="transmembrane region" description="Helical" evidence="6">
    <location>
        <begin position="105"/>
        <end position="126"/>
    </location>
</feature>
<dbReference type="InterPro" id="IPR020846">
    <property type="entry name" value="MFS_dom"/>
</dbReference>
<keyword evidence="9" id="KW-1185">Reference proteome</keyword>
<dbReference type="PROSITE" id="PS50850">
    <property type="entry name" value="MFS"/>
    <property type="match status" value="1"/>
</dbReference>
<evidence type="ECO:0000256" key="4">
    <source>
        <dbReference type="ARBA" id="ARBA00022989"/>
    </source>
</evidence>
<feature type="transmembrane region" description="Helical" evidence="6">
    <location>
        <begin position="279"/>
        <end position="298"/>
    </location>
</feature>
<feature type="transmembrane region" description="Helical" evidence="6">
    <location>
        <begin position="80"/>
        <end position="99"/>
    </location>
</feature>
<dbReference type="Gene3D" id="1.20.1250.20">
    <property type="entry name" value="MFS general substrate transporter like domains"/>
    <property type="match status" value="1"/>
</dbReference>
<feature type="transmembrane region" description="Helical" evidence="6">
    <location>
        <begin position="166"/>
        <end position="191"/>
    </location>
</feature>
<dbReference type="Proteomes" id="UP000199012">
    <property type="component" value="Unassembled WGS sequence"/>
</dbReference>
<feature type="transmembrane region" description="Helical" evidence="6">
    <location>
        <begin position="304"/>
        <end position="323"/>
    </location>
</feature>
<feature type="transmembrane region" description="Helical" evidence="6">
    <location>
        <begin position="253"/>
        <end position="272"/>
    </location>
</feature>
<organism evidence="8 9">
    <name type="scientific">Cellulomonas marina</name>
    <dbReference type="NCBI Taxonomy" id="988821"/>
    <lineage>
        <taxon>Bacteria</taxon>
        <taxon>Bacillati</taxon>
        <taxon>Actinomycetota</taxon>
        <taxon>Actinomycetes</taxon>
        <taxon>Micrococcales</taxon>
        <taxon>Cellulomonadaceae</taxon>
        <taxon>Cellulomonas</taxon>
    </lineage>
</organism>
<keyword evidence="2" id="KW-1003">Cell membrane</keyword>
<accession>A0A1I0ZF68</accession>
<comment type="subcellular location">
    <subcellularLocation>
        <location evidence="1">Cell membrane</location>
        <topology evidence="1">Multi-pass membrane protein</topology>
    </subcellularLocation>
</comment>
<dbReference type="InterPro" id="IPR011701">
    <property type="entry name" value="MFS"/>
</dbReference>
<protein>
    <submittedName>
        <fullName evidence="8">Predicted arabinose efflux permease, MFS family</fullName>
    </submittedName>
</protein>
<dbReference type="InterPro" id="IPR036259">
    <property type="entry name" value="MFS_trans_sf"/>
</dbReference>
<keyword evidence="4 6" id="KW-1133">Transmembrane helix</keyword>
<dbReference type="PANTHER" id="PTHR43124">
    <property type="entry name" value="PURINE EFFLUX PUMP PBUE"/>
    <property type="match status" value="1"/>
</dbReference>